<dbReference type="PANTHER" id="PTHR34460">
    <property type="entry name" value="VITELLOGENIN-LIKE PROTEIN"/>
    <property type="match status" value="1"/>
</dbReference>
<dbReference type="AlphaFoldDB" id="A0A6L5BC91"/>
<dbReference type="PANTHER" id="PTHR34460:SF2">
    <property type="entry name" value="OS04G0405500 PROTEIN"/>
    <property type="match status" value="1"/>
</dbReference>
<keyword evidence="2" id="KW-1185">Reference proteome</keyword>
<dbReference type="EMBL" id="WRXP01000168">
    <property type="protein sequence ID" value="KAF1002943.1"/>
    <property type="molecule type" value="Genomic_DNA"/>
</dbReference>
<reference evidence="1" key="1">
    <citation type="submission" date="2020-01" db="EMBL/GenBank/DDBJ databases">
        <title>The Celery Genome Sequence Reveals Sequential Paleo-tetraploidization, Resistance Gene Elimination, Karyotype Evolution, and Functional Innovation in Apiales.</title>
        <authorList>
            <person name="Song X."/>
        </authorList>
    </citation>
    <scope>NUCLEOTIDE SEQUENCE</scope>
    <source>
        <tissue evidence="1">Leaf</tissue>
    </source>
</reference>
<dbReference type="Proteomes" id="UP000593563">
    <property type="component" value="Unassembled WGS sequence"/>
</dbReference>
<comment type="caution">
    <text evidence="1">The sequence shown here is derived from an EMBL/GenBank/DDBJ whole genome shotgun (WGS) entry which is preliminary data.</text>
</comment>
<sequence length="105" mass="11667">MRSRSVGCGSRSFSGDFFGDCILRRVESQREGKSRERVNKCGGLFSGLSIGTRPEVQLGQGRSKSWAWSWALPSPIMGFRPYYGKRYGSNKNGGASNKDLIFNHV</sequence>
<organism evidence="1 2">
    <name type="scientific">Apium graveolens</name>
    <name type="common">Celery</name>
    <dbReference type="NCBI Taxonomy" id="4045"/>
    <lineage>
        <taxon>Eukaryota</taxon>
        <taxon>Viridiplantae</taxon>
        <taxon>Streptophyta</taxon>
        <taxon>Embryophyta</taxon>
        <taxon>Tracheophyta</taxon>
        <taxon>Spermatophyta</taxon>
        <taxon>Magnoliopsida</taxon>
        <taxon>eudicotyledons</taxon>
        <taxon>Gunneridae</taxon>
        <taxon>Pentapetalae</taxon>
        <taxon>asterids</taxon>
        <taxon>campanulids</taxon>
        <taxon>Apiales</taxon>
        <taxon>Apiaceae</taxon>
        <taxon>Apioideae</taxon>
        <taxon>apioid superclade</taxon>
        <taxon>Apieae</taxon>
        <taxon>Apium</taxon>
    </lineage>
</organism>
<evidence type="ECO:0000313" key="1">
    <source>
        <dbReference type="EMBL" id="KAF1002943.1"/>
    </source>
</evidence>
<gene>
    <name evidence="1" type="ORF">AG4045_014466</name>
</gene>
<proteinExistence type="predicted"/>
<protein>
    <submittedName>
        <fullName evidence="1">Uncharacterized protein</fullName>
    </submittedName>
</protein>
<accession>A0A6L5BC91</accession>
<name>A0A6L5BC91_APIGR</name>
<evidence type="ECO:0000313" key="2">
    <source>
        <dbReference type="Proteomes" id="UP000593563"/>
    </source>
</evidence>